<evidence type="ECO:0000313" key="3">
    <source>
        <dbReference type="Proteomes" id="UP000032180"/>
    </source>
</evidence>
<reference evidence="2 3" key="1">
    <citation type="submission" date="2012-08" db="EMBL/GenBank/DDBJ databases">
        <title>Oryza genome evolution.</title>
        <authorList>
            <person name="Wing R.A."/>
        </authorList>
    </citation>
    <scope>NUCLEOTIDE SEQUENCE</scope>
</reference>
<keyword evidence="3" id="KW-1185">Reference proteome</keyword>
<protein>
    <submittedName>
        <fullName evidence="2">Uncharacterized protein</fullName>
    </submittedName>
</protein>
<dbReference type="EnsemblPlants" id="LPERR12G09880.1">
    <property type="protein sequence ID" value="LPERR12G09880.1"/>
    <property type="gene ID" value="LPERR12G09880"/>
</dbReference>
<dbReference type="HOGENOM" id="CLU_2964145_0_0_1"/>
<feature type="compositionally biased region" description="Polar residues" evidence="1">
    <location>
        <begin position="31"/>
        <end position="45"/>
    </location>
</feature>
<reference evidence="3" key="2">
    <citation type="submission" date="2013-12" db="EMBL/GenBank/DDBJ databases">
        <authorList>
            <person name="Yu Y."/>
            <person name="Lee S."/>
            <person name="de Baynast K."/>
            <person name="Wissotski M."/>
            <person name="Liu L."/>
            <person name="Talag J."/>
            <person name="Goicoechea J."/>
            <person name="Angelova A."/>
            <person name="Jetty R."/>
            <person name="Kudrna D."/>
            <person name="Golser W."/>
            <person name="Rivera L."/>
            <person name="Zhang J."/>
            <person name="Wing R."/>
        </authorList>
    </citation>
    <scope>NUCLEOTIDE SEQUENCE</scope>
</reference>
<proteinExistence type="predicted"/>
<name>A0A0D9XZ99_9ORYZ</name>
<organism evidence="2 3">
    <name type="scientific">Leersia perrieri</name>
    <dbReference type="NCBI Taxonomy" id="77586"/>
    <lineage>
        <taxon>Eukaryota</taxon>
        <taxon>Viridiplantae</taxon>
        <taxon>Streptophyta</taxon>
        <taxon>Embryophyta</taxon>
        <taxon>Tracheophyta</taxon>
        <taxon>Spermatophyta</taxon>
        <taxon>Magnoliopsida</taxon>
        <taxon>Liliopsida</taxon>
        <taxon>Poales</taxon>
        <taxon>Poaceae</taxon>
        <taxon>BOP clade</taxon>
        <taxon>Oryzoideae</taxon>
        <taxon>Oryzeae</taxon>
        <taxon>Oryzinae</taxon>
        <taxon>Leersia</taxon>
    </lineage>
</organism>
<dbReference type="Proteomes" id="UP000032180">
    <property type="component" value="Chromosome 12"/>
</dbReference>
<feature type="region of interest" description="Disordered" evidence="1">
    <location>
        <begin position="31"/>
        <end position="59"/>
    </location>
</feature>
<dbReference type="Gramene" id="LPERR12G09880.1">
    <property type="protein sequence ID" value="LPERR12G09880.1"/>
    <property type="gene ID" value="LPERR12G09880"/>
</dbReference>
<feature type="compositionally biased region" description="Low complexity" evidence="1">
    <location>
        <begin position="47"/>
        <end position="59"/>
    </location>
</feature>
<evidence type="ECO:0000313" key="2">
    <source>
        <dbReference type="EnsemblPlants" id="LPERR12G09880.1"/>
    </source>
</evidence>
<evidence type="ECO:0000256" key="1">
    <source>
        <dbReference type="SAM" id="MobiDB-lite"/>
    </source>
</evidence>
<sequence length="59" mass="5798">MKIQAGDCVSIIVAAACSIIVAGEVASSAVADSTKSGAPDGQNNPGRRLAAAEACARRP</sequence>
<dbReference type="AlphaFoldDB" id="A0A0D9XZ99"/>
<reference evidence="2" key="3">
    <citation type="submission" date="2015-04" db="UniProtKB">
        <authorList>
            <consortium name="EnsemblPlants"/>
        </authorList>
    </citation>
    <scope>IDENTIFICATION</scope>
</reference>
<accession>A0A0D9XZ99</accession>